<evidence type="ECO:0000256" key="1">
    <source>
        <dbReference type="SAM" id="SignalP"/>
    </source>
</evidence>
<gene>
    <name evidence="2" type="ORF">ARMOST_06190</name>
</gene>
<evidence type="ECO:0000313" key="3">
    <source>
        <dbReference type="Proteomes" id="UP000219338"/>
    </source>
</evidence>
<proteinExistence type="predicted"/>
<dbReference type="Proteomes" id="UP000219338">
    <property type="component" value="Unassembled WGS sequence"/>
</dbReference>
<feature type="chain" id="PRO_5012583199" evidence="1">
    <location>
        <begin position="30"/>
        <end position="109"/>
    </location>
</feature>
<accession>A0A284R2A6</accession>
<keyword evidence="3" id="KW-1185">Reference proteome</keyword>
<keyword evidence="1" id="KW-0732">Signal</keyword>
<dbReference type="AlphaFoldDB" id="A0A284R2A6"/>
<name>A0A284R2A6_ARMOS</name>
<protein>
    <submittedName>
        <fullName evidence="2">Uncharacterized protein</fullName>
    </submittedName>
</protein>
<dbReference type="EMBL" id="FUEG01000004">
    <property type="protein sequence ID" value="SJL02850.1"/>
    <property type="molecule type" value="Genomic_DNA"/>
</dbReference>
<organism evidence="2 3">
    <name type="scientific">Armillaria ostoyae</name>
    <name type="common">Armillaria root rot fungus</name>
    <dbReference type="NCBI Taxonomy" id="47428"/>
    <lineage>
        <taxon>Eukaryota</taxon>
        <taxon>Fungi</taxon>
        <taxon>Dikarya</taxon>
        <taxon>Basidiomycota</taxon>
        <taxon>Agaricomycotina</taxon>
        <taxon>Agaricomycetes</taxon>
        <taxon>Agaricomycetidae</taxon>
        <taxon>Agaricales</taxon>
        <taxon>Marasmiineae</taxon>
        <taxon>Physalacriaceae</taxon>
        <taxon>Armillaria</taxon>
    </lineage>
</organism>
<reference evidence="3" key="1">
    <citation type="journal article" date="2017" name="Nat. Ecol. Evol.">
        <title>Genome expansion and lineage-specific genetic innovations in the forest pathogenic fungi Armillaria.</title>
        <authorList>
            <person name="Sipos G."/>
            <person name="Prasanna A.N."/>
            <person name="Walter M.C."/>
            <person name="O'Connor E."/>
            <person name="Balint B."/>
            <person name="Krizsan K."/>
            <person name="Kiss B."/>
            <person name="Hess J."/>
            <person name="Varga T."/>
            <person name="Slot J."/>
            <person name="Riley R."/>
            <person name="Boka B."/>
            <person name="Rigling D."/>
            <person name="Barry K."/>
            <person name="Lee J."/>
            <person name="Mihaltcheva S."/>
            <person name="LaButti K."/>
            <person name="Lipzen A."/>
            <person name="Waldron R."/>
            <person name="Moloney N.M."/>
            <person name="Sperisen C."/>
            <person name="Kredics L."/>
            <person name="Vagvoelgyi C."/>
            <person name="Patrignani A."/>
            <person name="Fitzpatrick D."/>
            <person name="Nagy I."/>
            <person name="Doyle S."/>
            <person name="Anderson J.B."/>
            <person name="Grigoriev I.V."/>
            <person name="Gueldener U."/>
            <person name="Muensterkoetter M."/>
            <person name="Nagy L.G."/>
        </authorList>
    </citation>
    <scope>NUCLEOTIDE SEQUENCE [LARGE SCALE GENOMIC DNA]</scope>
    <source>
        <strain evidence="3">C18/9</strain>
    </source>
</reference>
<feature type="signal peptide" evidence="1">
    <location>
        <begin position="1"/>
        <end position="29"/>
    </location>
</feature>
<evidence type="ECO:0000313" key="2">
    <source>
        <dbReference type="EMBL" id="SJL02850.1"/>
    </source>
</evidence>
<sequence>MVFFLPILWALRPLFSMVAGCITAKQLWAKIVNQAEDPEAVYPCEINVSPSFKEHLTSAGIESRKPRTISLVRLWEFQLLIDYSRTVHRHMCINVEPAQSYQNLRSSSK</sequence>